<gene>
    <name evidence="8" type="ORF">LPJ61_003505</name>
</gene>
<dbReference type="SMART" id="SM00356">
    <property type="entry name" value="ZnF_C3H1"/>
    <property type="match status" value="2"/>
</dbReference>
<keyword evidence="3 5" id="KW-0863">Zinc-finger</keyword>
<dbReference type="InterPro" id="IPR041367">
    <property type="entry name" value="Znf-CCCH_4"/>
</dbReference>
<dbReference type="PANTHER" id="PTHR11224">
    <property type="entry name" value="MAKORIN-RELATED"/>
    <property type="match status" value="1"/>
</dbReference>
<feature type="compositionally biased region" description="Polar residues" evidence="6">
    <location>
        <begin position="292"/>
        <end position="306"/>
    </location>
</feature>
<feature type="region of interest" description="Disordered" evidence="6">
    <location>
        <begin position="116"/>
        <end position="139"/>
    </location>
</feature>
<feature type="region of interest" description="Disordered" evidence="6">
    <location>
        <begin position="1"/>
        <end position="54"/>
    </location>
</feature>
<organism evidence="8 9">
    <name type="scientific">Coemansia biformis</name>
    <dbReference type="NCBI Taxonomy" id="1286918"/>
    <lineage>
        <taxon>Eukaryota</taxon>
        <taxon>Fungi</taxon>
        <taxon>Fungi incertae sedis</taxon>
        <taxon>Zoopagomycota</taxon>
        <taxon>Kickxellomycotina</taxon>
        <taxon>Kickxellomycetes</taxon>
        <taxon>Kickxellales</taxon>
        <taxon>Kickxellaceae</taxon>
        <taxon>Coemansia</taxon>
    </lineage>
</organism>
<dbReference type="InterPro" id="IPR045072">
    <property type="entry name" value="MKRN-like"/>
</dbReference>
<keyword evidence="9" id="KW-1185">Reference proteome</keyword>
<keyword evidence="2" id="KW-0677">Repeat</keyword>
<keyword evidence="1 5" id="KW-0479">Metal-binding</keyword>
<feature type="non-terminal residue" evidence="8">
    <location>
        <position position="814"/>
    </location>
</feature>
<dbReference type="EMBL" id="JANBOI010000607">
    <property type="protein sequence ID" value="KAJ1729474.1"/>
    <property type="molecule type" value="Genomic_DNA"/>
</dbReference>
<sequence>TDDSDREEREADRNAAPSAKVRKRRRPQGSPPSAQDPAAPKDGDDHGPRAGGGYNGGSTKHIPCKFYKHGNCTAGSYCFFSHDVGLIVEKAVCKYFVKGNCRYGNKCALLHNGQNDGAAAAAGRSPKTHKAAANGAQGRRAAAAAANGDATAAAVPARGNLRNALTAGGTSKKERKAGSDPAYSDTAAGHVAPHSQESSESAGSPAPMSLARASGPQGVLGDSAGGLGSTSGPGRQLGAAWPTPSVAAALRKGQEHHSGTPPAPAGGPKERGRFAGADALDPAVAANGGGTCVTSQPIPKPASSSLGGRALRGNDEALACGGFSMHESMQIDSLSMSHGAAHHSFAGSPFLTSSIPLLDHFKDLARGDAAASMGTSPRAQPFARSPIATNTPGLLLNRHAFTAIDSAGPGSDALDGDSGSTSPRRTSHYGHLYQQRLDLSPGANSAGGAHSIPHTNELFGRPLRPSSLLNEPLSPLSSLAAAADYADGGAQAAFPIGRLRSNSHVLSPPPPLPSAGRSPGKDFGVSAATSRFYATGGSSLLADDGRLGAYSLNDVQGLLPYSRSREAPGSSAWNTYIDSGLGSEPRLSLGSGGLSYKAPGAQRATGGGGGGLASQANSLGHQPHLQAAAAAQPHWAALQASAHSSPFAAATAGSFGDHLGDHRQPMLPPHGGLRSSLGESPMLGAIGQQRTMKHPSGYPATGGLAASFGGFGTSMFGLDASRAGNGSANGSSAASDNVDDLFELEQDAPARTRASTSSAFAPNPQFISMEGFGQLFSGLSLGRTENGDTAPEHLASSGSRPLARGLSAISRPAV</sequence>
<dbReference type="GO" id="GO:0061630">
    <property type="term" value="F:ubiquitin protein ligase activity"/>
    <property type="evidence" value="ECO:0007669"/>
    <property type="project" value="InterPro"/>
</dbReference>
<dbReference type="Proteomes" id="UP001143981">
    <property type="component" value="Unassembled WGS sequence"/>
</dbReference>
<evidence type="ECO:0000256" key="3">
    <source>
        <dbReference type="ARBA" id="ARBA00022771"/>
    </source>
</evidence>
<feature type="zinc finger region" description="C3H1-type" evidence="5">
    <location>
        <begin position="87"/>
        <end position="114"/>
    </location>
</feature>
<evidence type="ECO:0000256" key="1">
    <source>
        <dbReference type="ARBA" id="ARBA00022723"/>
    </source>
</evidence>
<dbReference type="GO" id="GO:0000209">
    <property type="term" value="P:protein polyubiquitination"/>
    <property type="evidence" value="ECO:0007669"/>
    <property type="project" value="InterPro"/>
</dbReference>
<dbReference type="InterPro" id="IPR000571">
    <property type="entry name" value="Znf_CCCH"/>
</dbReference>
<evidence type="ECO:0000256" key="6">
    <source>
        <dbReference type="SAM" id="MobiDB-lite"/>
    </source>
</evidence>
<evidence type="ECO:0000313" key="8">
    <source>
        <dbReference type="EMBL" id="KAJ1729474.1"/>
    </source>
</evidence>
<dbReference type="OrthoDB" id="411372at2759"/>
<feature type="region of interest" description="Disordered" evidence="6">
    <location>
        <begin position="291"/>
        <end position="310"/>
    </location>
</feature>
<dbReference type="GO" id="GO:0008270">
    <property type="term" value="F:zinc ion binding"/>
    <property type="evidence" value="ECO:0007669"/>
    <property type="project" value="UniProtKB-KW"/>
</dbReference>
<dbReference type="AlphaFoldDB" id="A0A9W8CVI1"/>
<evidence type="ECO:0000256" key="2">
    <source>
        <dbReference type="ARBA" id="ARBA00022737"/>
    </source>
</evidence>
<feature type="region of interest" description="Disordered" evidence="6">
    <location>
        <begin position="783"/>
        <end position="814"/>
    </location>
</feature>
<feature type="compositionally biased region" description="Basic and acidic residues" evidence="6">
    <location>
        <begin position="1"/>
        <end position="13"/>
    </location>
</feature>
<dbReference type="SUPFAM" id="SSF90229">
    <property type="entry name" value="CCCH zinc finger"/>
    <property type="match status" value="2"/>
</dbReference>
<evidence type="ECO:0000259" key="7">
    <source>
        <dbReference type="PROSITE" id="PS50103"/>
    </source>
</evidence>
<feature type="domain" description="C3H1-type" evidence="7">
    <location>
        <begin position="58"/>
        <end position="85"/>
    </location>
</feature>
<evidence type="ECO:0000256" key="5">
    <source>
        <dbReference type="PROSITE-ProRule" id="PRU00723"/>
    </source>
</evidence>
<dbReference type="PROSITE" id="PS50103">
    <property type="entry name" value="ZF_C3H1"/>
    <property type="match status" value="2"/>
</dbReference>
<feature type="domain" description="C3H1-type" evidence="7">
    <location>
        <begin position="87"/>
        <end position="114"/>
    </location>
</feature>
<evidence type="ECO:0000256" key="4">
    <source>
        <dbReference type="ARBA" id="ARBA00022833"/>
    </source>
</evidence>
<feature type="region of interest" description="Disordered" evidence="6">
    <location>
        <begin position="407"/>
        <end position="427"/>
    </location>
</feature>
<feature type="zinc finger region" description="C3H1-type" evidence="5">
    <location>
        <begin position="58"/>
        <end position="85"/>
    </location>
</feature>
<name>A0A9W8CVI1_9FUNG</name>
<evidence type="ECO:0000313" key="9">
    <source>
        <dbReference type="Proteomes" id="UP001143981"/>
    </source>
</evidence>
<keyword evidence="4 5" id="KW-0862">Zinc</keyword>
<dbReference type="InterPro" id="IPR036855">
    <property type="entry name" value="Znf_CCCH_sf"/>
</dbReference>
<dbReference type="PANTHER" id="PTHR11224:SF10">
    <property type="entry name" value="IP09428P-RELATED"/>
    <property type="match status" value="1"/>
</dbReference>
<feature type="region of interest" description="Disordered" evidence="6">
    <location>
        <begin position="164"/>
        <end position="273"/>
    </location>
</feature>
<dbReference type="Gene3D" id="4.10.1000.10">
    <property type="entry name" value="Zinc finger, CCCH-type"/>
    <property type="match status" value="1"/>
</dbReference>
<proteinExistence type="predicted"/>
<accession>A0A9W8CVI1</accession>
<protein>
    <recommendedName>
        <fullName evidence="7">C3H1-type domain-containing protein</fullName>
    </recommendedName>
</protein>
<dbReference type="Pfam" id="PF18044">
    <property type="entry name" value="zf-CCCH_4"/>
    <property type="match status" value="1"/>
</dbReference>
<reference evidence="8" key="1">
    <citation type="submission" date="2022-07" db="EMBL/GenBank/DDBJ databases">
        <title>Phylogenomic reconstructions and comparative analyses of Kickxellomycotina fungi.</title>
        <authorList>
            <person name="Reynolds N.K."/>
            <person name="Stajich J.E."/>
            <person name="Barry K."/>
            <person name="Grigoriev I.V."/>
            <person name="Crous P."/>
            <person name="Smith M.E."/>
        </authorList>
    </citation>
    <scope>NUCLEOTIDE SEQUENCE</scope>
    <source>
        <strain evidence="8">BCRC 34381</strain>
    </source>
</reference>
<comment type="caution">
    <text evidence="8">The sequence shown here is derived from an EMBL/GenBank/DDBJ whole genome shotgun (WGS) entry which is preliminary data.</text>
</comment>
<feature type="compositionally biased region" description="Basic and acidic residues" evidence="6">
    <location>
        <begin position="39"/>
        <end position="48"/>
    </location>
</feature>